<dbReference type="Pfam" id="PF00724">
    <property type="entry name" value="Oxidored_FMN"/>
    <property type="match status" value="1"/>
</dbReference>
<dbReference type="FunFam" id="3.20.20.70:FF:000138">
    <property type="entry name" value="NADPH dehydrogenase 1"/>
    <property type="match status" value="1"/>
</dbReference>
<dbReference type="PANTHER" id="PTHR22893">
    <property type="entry name" value="NADH OXIDOREDUCTASE-RELATED"/>
    <property type="match status" value="1"/>
</dbReference>
<dbReference type="PANTHER" id="PTHR22893:SF91">
    <property type="entry name" value="NADPH DEHYDROGENASE 2-RELATED"/>
    <property type="match status" value="1"/>
</dbReference>
<feature type="domain" description="NADH:flavin oxidoreductase/NADH oxidase N-terminal" evidence="1">
    <location>
        <begin position="8"/>
        <end position="350"/>
    </location>
</feature>
<dbReference type="InParanoid" id="A0A165Q5G8"/>
<dbReference type="InterPro" id="IPR013785">
    <property type="entry name" value="Aldolase_TIM"/>
</dbReference>
<dbReference type="InterPro" id="IPR045247">
    <property type="entry name" value="Oye-like"/>
</dbReference>
<keyword evidence="3" id="KW-1185">Reference proteome</keyword>
<dbReference type="InterPro" id="IPR001155">
    <property type="entry name" value="OxRdtase_FMN_N"/>
</dbReference>
<dbReference type="AlphaFoldDB" id="A0A165Q5G8"/>
<name>A0A165Q5G8_9AGAM</name>
<dbReference type="GO" id="GO:0003959">
    <property type="term" value="F:NADPH dehydrogenase activity"/>
    <property type="evidence" value="ECO:0007669"/>
    <property type="project" value="TreeGrafter"/>
</dbReference>
<evidence type="ECO:0000259" key="1">
    <source>
        <dbReference type="Pfam" id="PF00724"/>
    </source>
</evidence>
<protein>
    <submittedName>
        <fullName evidence="2">NADH:flavin oxidoreductase/NADH oxidase</fullName>
    </submittedName>
</protein>
<gene>
    <name evidence="2" type="ORF">NEOLEDRAFT_1138744</name>
</gene>
<dbReference type="Proteomes" id="UP000076761">
    <property type="component" value="Unassembled WGS sequence"/>
</dbReference>
<reference evidence="2 3" key="1">
    <citation type="journal article" date="2016" name="Mol. Biol. Evol.">
        <title>Comparative Genomics of Early-Diverging Mushroom-Forming Fungi Provides Insights into the Origins of Lignocellulose Decay Capabilities.</title>
        <authorList>
            <person name="Nagy L.G."/>
            <person name="Riley R."/>
            <person name="Tritt A."/>
            <person name="Adam C."/>
            <person name="Daum C."/>
            <person name="Floudas D."/>
            <person name="Sun H."/>
            <person name="Yadav J.S."/>
            <person name="Pangilinan J."/>
            <person name="Larsson K.H."/>
            <person name="Matsuura K."/>
            <person name="Barry K."/>
            <person name="Labutti K."/>
            <person name="Kuo R."/>
            <person name="Ohm R.A."/>
            <person name="Bhattacharya S.S."/>
            <person name="Shirouzu T."/>
            <person name="Yoshinaga Y."/>
            <person name="Martin F.M."/>
            <person name="Grigoriev I.V."/>
            <person name="Hibbett D.S."/>
        </authorList>
    </citation>
    <scope>NUCLEOTIDE SEQUENCE [LARGE SCALE GENOMIC DNA]</scope>
    <source>
        <strain evidence="2 3">HHB14362 ss-1</strain>
    </source>
</reference>
<evidence type="ECO:0000313" key="3">
    <source>
        <dbReference type="Proteomes" id="UP000076761"/>
    </source>
</evidence>
<dbReference type="CDD" id="cd02933">
    <property type="entry name" value="OYE_like_FMN"/>
    <property type="match status" value="1"/>
</dbReference>
<dbReference type="Gene3D" id="3.20.20.70">
    <property type="entry name" value="Aldolase class I"/>
    <property type="match status" value="1"/>
</dbReference>
<dbReference type="SUPFAM" id="SSF51395">
    <property type="entry name" value="FMN-linked oxidoreductases"/>
    <property type="match status" value="1"/>
</dbReference>
<dbReference type="GO" id="GO:0010181">
    <property type="term" value="F:FMN binding"/>
    <property type="evidence" value="ECO:0007669"/>
    <property type="project" value="InterPro"/>
</dbReference>
<proteinExistence type="predicted"/>
<organism evidence="2 3">
    <name type="scientific">Neolentinus lepideus HHB14362 ss-1</name>
    <dbReference type="NCBI Taxonomy" id="1314782"/>
    <lineage>
        <taxon>Eukaryota</taxon>
        <taxon>Fungi</taxon>
        <taxon>Dikarya</taxon>
        <taxon>Basidiomycota</taxon>
        <taxon>Agaricomycotina</taxon>
        <taxon>Agaricomycetes</taxon>
        <taxon>Gloeophyllales</taxon>
        <taxon>Gloeophyllaceae</taxon>
        <taxon>Neolentinus</taxon>
    </lineage>
</organism>
<dbReference type="STRING" id="1314782.A0A165Q5G8"/>
<dbReference type="EMBL" id="KV425601">
    <property type="protein sequence ID" value="KZT21953.1"/>
    <property type="molecule type" value="Genomic_DNA"/>
</dbReference>
<sequence>MSPASKTKLFEPVQVGDLQLQHRVVMAPLTRFRADDKHVIQDMTIEYYAQRASTPGTLIVSEAVFISEKAGGYDYVPGIWNDEQVESWKKITAAVHEKGSYIFCQLWALGRAANPEVLAKHDLSYVSSSNVPLPGAMHIPGLAPEDGRDGAPRPLTVDEIHEYIEDYVQASKNAIKAGFDGIEIHGANGYLPDQFLQDVVNTRTDEYGGSIENRARFGLEVLDGIAKAIGESRTAIRISPWEKFNGTGMADPIPTFSYFIRSIRDTHPNFAYLHVTEPRITGDLDRQAPAGASNDFVHEIWFPRPLIIAGGFTRDTAMETADNKGCLIGFGRLFTSNPDLPSRLMKDIPLTKYDRSTFYSRGAEGYIDFPFAS</sequence>
<dbReference type="OrthoDB" id="276546at2759"/>
<accession>A0A165Q5G8</accession>
<evidence type="ECO:0000313" key="2">
    <source>
        <dbReference type="EMBL" id="KZT21953.1"/>
    </source>
</evidence>
<dbReference type="FunCoup" id="A0A165Q5G8">
    <property type="interactions" value="247"/>
</dbReference>